<dbReference type="SUPFAM" id="SSF48179">
    <property type="entry name" value="6-phosphogluconate dehydrogenase C-terminal domain-like"/>
    <property type="match status" value="1"/>
</dbReference>
<evidence type="ECO:0000313" key="10">
    <source>
        <dbReference type="EMBL" id="MFB9760362.1"/>
    </source>
</evidence>
<gene>
    <name evidence="7" type="primary">mtlD</name>
    <name evidence="10" type="ORF">ACFFMS_18655</name>
</gene>
<dbReference type="NCBIfam" id="NF002646">
    <property type="entry name" value="PRK02318.1-2"/>
    <property type="match status" value="1"/>
</dbReference>
<dbReference type="NCBIfam" id="NF002652">
    <property type="entry name" value="PRK02318.2-5"/>
    <property type="match status" value="1"/>
</dbReference>
<evidence type="ECO:0000256" key="5">
    <source>
        <dbReference type="ARBA" id="ARBA00023027"/>
    </source>
</evidence>
<dbReference type="Gene3D" id="3.40.50.720">
    <property type="entry name" value="NAD(P)-binding Rossmann-like Domain"/>
    <property type="match status" value="1"/>
</dbReference>
<keyword evidence="4 7" id="KW-0560">Oxidoreductase</keyword>
<dbReference type="InterPro" id="IPR013328">
    <property type="entry name" value="6PGD_dom2"/>
</dbReference>
<reference evidence="10 11" key="1">
    <citation type="submission" date="2024-09" db="EMBL/GenBank/DDBJ databases">
        <authorList>
            <person name="Sun Q."/>
            <person name="Mori K."/>
        </authorList>
    </citation>
    <scope>NUCLEOTIDE SEQUENCE [LARGE SCALE GENOMIC DNA]</scope>
    <source>
        <strain evidence="10 11">JCM 11201</strain>
    </source>
</reference>
<dbReference type="Pfam" id="PF08125">
    <property type="entry name" value="Mannitol_dh_C"/>
    <property type="match status" value="1"/>
</dbReference>
<dbReference type="InterPro" id="IPR013118">
    <property type="entry name" value="Mannitol_DH_C"/>
</dbReference>
<evidence type="ECO:0000256" key="2">
    <source>
        <dbReference type="ARBA" id="ARBA00012939"/>
    </source>
</evidence>
<dbReference type="InterPro" id="IPR013131">
    <property type="entry name" value="Mannitol_DH_N"/>
</dbReference>
<dbReference type="Proteomes" id="UP001589609">
    <property type="component" value="Unassembled WGS sequence"/>
</dbReference>
<comment type="similarity">
    <text evidence="1 7">Belongs to the mannitol dehydrogenase family.</text>
</comment>
<dbReference type="EC" id="1.1.1.17" evidence="2 7"/>
<dbReference type="InterPro" id="IPR023028">
    <property type="entry name" value="Mannitol_1_phos_5_DH"/>
</dbReference>
<sequence>MLAVHFGAGNIGRGFIGSLLYQAGFQTCFVDVNSEIVNLLNEKQEYRVILADTSQEELLVKNVRAINSQSEPNKVVDAIAQADLVTTAVGPNILPFISGLIAEGLRKRVQSNDKPLNIIACENMIGGSTFLKEKVYEKVSEEERKLFDPCFGFPDAAVDRIVPNQTNEDKLMVRVEPFYEWAVDQTKIIGEKPRVTGITFVDDLKPYIERKLYTVNTGHAVAAYLGYYAGIKTINEVMEKHEMKTLVEKTLQETGLLLVQKYNFDMDTHKEYIVKILSRFSNPYISDEVIRVGRSPIRKLSPNDRLISPARQYVEVVKEQPIYLAKAIAAAFIYDYQGDEEAVELQNKIKSQGLEATIYEYTQLTKESALVDLIIHQFILLREFILD</sequence>
<dbReference type="PANTHER" id="PTHR30524:SF0">
    <property type="entry name" value="ALTRONATE OXIDOREDUCTASE-RELATED"/>
    <property type="match status" value="1"/>
</dbReference>
<evidence type="ECO:0000313" key="11">
    <source>
        <dbReference type="Proteomes" id="UP001589609"/>
    </source>
</evidence>
<dbReference type="NCBIfam" id="NF002647">
    <property type="entry name" value="PRK02318.1-3"/>
    <property type="match status" value="1"/>
</dbReference>
<evidence type="ECO:0000256" key="6">
    <source>
        <dbReference type="ARBA" id="ARBA00048615"/>
    </source>
</evidence>
<dbReference type="InterPro" id="IPR036291">
    <property type="entry name" value="NAD(P)-bd_dom_sf"/>
</dbReference>
<evidence type="ECO:0000256" key="3">
    <source>
        <dbReference type="ARBA" id="ARBA00016219"/>
    </source>
</evidence>
<keyword evidence="11" id="KW-1185">Reference proteome</keyword>
<dbReference type="GO" id="GO:0008926">
    <property type="term" value="F:mannitol-1-phosphate 5-dehydrogenase activity"/>
    <property type="evidence" value="ECO:0007669"/>
    <property type="project" value="UniProtKB-EC"/>
</dbReference>
<dbReference type="HAMAP" id="MF_00196">
    <property type="entry name" value="Mannitol_dehydrog"/>
    <property type="match status" value="1"/>
</dbReference>
<name>A0ABV5WIA6_9BACI</name>
<dbReference type="NCBIfam" id="NF002650">
    <property type="entry name" value="PRK02318.2-2"/>
    <property type="match status" value="1"/>
</dbReference>
<comment type="catalytic activity">
    <reaction evidence="6 7">
        <text>D-mannitol 1-phosphate + NAD(+) = beta-D-fructose 6-phosphate + NADH + H(+)</text>
        <dbReference type="Rhea" id="RHEA:19661"/>
        <dbReference type="ChEBI" id="CHEBI:15378"/>
        <dbReference type="ChEBI" id="CHEBI:57540"/>
        <dbReference type="ChEBI" id="CHEBI:57634"/>
        <dbReference type="ChEBI" id="CHEBI:57945"/>
        <dbReference type="ChEBI" id="CHEBI:61381"/>
        <dbReference type="EC" id="1.1.1.17"/>
    </reaction>
</comment>
<feature type="domain" description="Mannitol dehydrogenase C-terminal" evidence="9">
    <location>
        <begin position="203"/>
        <end position="352"/>
    </location>
</feature>
<dbReference type="InterPro" id="IPR000669">
    <property type="entry name" value="Mannitol_DH"/>
</dbReference>
<comment type="caution">
    <text evidence="10">The sequence shown here is derived from an EMBL/GenBank/DDBJ whole genome shotgun (WGS) entry which is preliminary data.</text>
</comment>
<dbReference type="PRINTS" id="PR00084">
    <property type="entry name" value="MTLDHDRGNASE"/>
</dbReference>
<dbReference type="PANTHER" id="PTHR30524">
    <property type="entry name" value="MANNITOL-1-PHOSPHATE 5-DEHYDROGENASE"/>
    <property type="match status" value="1"/>
</dbReference>
<evidence type="ECO:0000256" key="1">
    <source>
        <dbReference type="ARBA" id="ARBA00006541"/>
    </source>
</evidence>
<dbReference type="Gene3D" id="1.10.1040.10">
    <property type="entry name" value="N-(1-d-carboxylethyl)-l-norvaline Dehydrogenase, domain 2"/>
    <property type="match status" value="1"/>
</dbReference>
<evidence type="ECO:0000256" key="4">
    <source>
        <dbReference type="ARBA" id="ARBA00023002"/>
    </source>
</evidence>
<proteinExistence type="inferred from homology"/>
<accession>A0ABV5WIA6</accession>
<evidence type="ECO:0000256" key="7">
    <source>
        <dbReference type="HAMAP-Rule" id="MF_00196"/>
    </source>
</evidence>
<evidence type="ECO:0000259" key="8">
    <source>
        <dbReference type="Pfam" id="PF01232"/>
    </source>
</evidence>
<dbReference type="InterPro" id="IPR008927">
    <property type="entry name" value="6-PGluconate_DH-like_C_sf"/>
</dbReference>
<dbReference type="SUPFAM" id="SSF51735">
    <property type="entry name" value="NAD(P)-binding Rossmann-fold domains"/>
    <property type="match status" value="1"/>
</dbReference>
<feature type="domain" description="Mannitol dehydrogenase N-terminal" evidence="8">
    <location>
        <begin position="2"/>
        <end position="195"/>
    </location>
</feature>
<organism evidence="10 11">
    <name type="scientific">Ectobacillus funiculus</name>
    <dbReference type="NCBI Taxonomy" id="137993"/>
    <lineage>
        <taxon>Bacteria</taxon>
        <taxon>Bacillati</taxon>
        <taxon>Bacillota</taxon>
        <taxon>Bacilli</taxon>
        <taxon>Bacillales</taxon>
        <taxon>Bacillaceae</taxon>
        <taxon>Ectobacillus</taxon>
    </lineage>
</organism>
<dbReference type="Pfam" id="PF01232">
    <property type="entry name" value="Mannitol_dh"/>
    <property type="match status" value="1"/>
</dbReference>
<dbReference type="NCBIfam" id="NF002649">
    <property type="entry name" value="PRK02318.2-1"/>
    <property type="match status" value="1"/>
</dbReference>
<evidence type="ECO:0000259" key="9">
    <source>
        <dbReference type="Pfam" id="PF08125"/>
    </source>
</evidence>
<protein>
    <recommendedName>
        <fullName evidence="3 7">Mannitol-1-phosphate 5-dehydrogenase</fullName>
        <ecNumber evidence="2 7">1.1.1.17</ecNumber>
    </recommendedName>
</protein>
<dbReference type="RefSeq" id="WP_379950676.1">
    <property type="nucleotide sequence ID" value="NZ_JBHMAF010000133.1"/>
</dbReference>
<dbReference type="EMBL" id="JBHMAF010000133">
    <property type="protein sequence ID" value="MFB9760362.1"/>
    <property type="molecule type" value="Genomic_DNA"/>
</dbReference>
<keyword evidence="5 7" id="KW-0520">NAD</keyword>
<feature type="binding site" evidence="7">
    <location>
        <begin position="3"/>
        <end position="14"/>
    </location>
    <ligand>
        <name>NAD(+)</name>
        <dbReference type="ChEBI" id="CHEBI:57540"/>
    </ligand>
</feature>